<keyword evidence="2" id="KW-1185">Reference proteome</keyword>
<gene>
    <name evidence="1" type="ORF">SAMN04488530_1121</name>
</gene>
<dbReference type="AlphaFoldDB" id="A0A1M5NXE5"/>
<name>A0A1M5NXE5_9FIRM</name>
<proteinExistence type="predicted"/>
<accession>A0A1M5NXE5</accession>
<dbReference type="Proteomes" id="UP000243255">
    <property type="component" value="Unassembled WGS sequence"/>
</dbReference>
<dbReference type="EMBL" id="FQWX01000012">
    <property type="protein sequence ID" value="SHG93643.1"/>
    <property type="molecule type" value="Genomic_DNA"/>
</dbReference>
<dbReference type="RefSeq" id="WP_207647850.1">
    <property type="nucleotide sequence ID" value="NZ_FQWX01000012.1"/>
</dbReference>
<organism evidence="1 2">
    <name type="scientific">Asaccharospora irregularis DSM 2635</name>
    <dbReference type="NCBI Taxonomy" id="1121321"/>
    <lineage>
        <taxon>Bacteria</taxon>
        <taxon>Bacillati</taxon>
        <taxon>Bacillota</taxon>
        <taxon>Clostridia</taxon>
        <taxon>Peptostreptococcales</taxon>
        <taxon>Peptostreptococcaceae</taxon>
        <taxon>Asaccharospora</taxon>
    </lineage>
</organism>
<feature type="non-terminal residue" evidence="1">
    <location>
        <position position="1"/>
    </location>
</feature>
<protein>
    <submittedName>
        <fullName evidence="1">Uncharacterized protein</fullName>
    </submittedName>
</protein>
<evidence type="ECO:0000313" key="2">
    <source>
        <dbReference type="Proteomes" id="UP000243255"/>
    </source>
</evidence>
<sequence>IIPFGEIQPAKHRTITDGMIRYFSGIGSLRSPRGDTSILYSVKIILYLSKLNHPLGRILIENN</sequence>
<evidence type="ECO:0000313" key="1">
    <source>
        <dbReference type="EMBL" id="SHG93643.1"/>
    </source>
</evidence>
<reference evidence="2" key="1">
    <citation type="submission" date="2016-11" db="EMBL/GenBank/DDBJ databases">
        <authorList>
            <person name="Varghese N."/>
            <person name="Submissions S."/>
        </authorList>
    </citation>
    <scope>NUCLEOTIDE SEQUENCE [LARGE SCALE GENOMIC DNA]</scope>
    <source>
        <strain evidence="2">DSM 2635</strain>
    </source>
</reference>